<feature type="domain" description="Protein kinase" evidence="4">
    <location>
        <begin position="1"/>
        <end position="257"/>
    </location>
</feature>
<keyword evidence="2" id="KW-0677">Repeat</keyword>
<dbReference type="PROSITE" id="PS50011">
    <property type="entry name" value="PROTEIN_KINASE_DOM"/>
    <property type="match status" value="1"/>
</dbReference>
<dbReference type="Gene3D" id="2.130.10.10">
    <property type="entry name" value="YVTN repeat-like/Quinoprotein amine dehydrogenase"/>
    <property type="match status" value="3"/>
</dbReference>
<dbReference type="GO" id="GO:0004672">
    <property type="term" value="F:protein kinase activity"/>
    <property type="evidence" value="ECO:0007669"/>
    <property type="project" value="InterPro"/>
</dbReference>
<dbReference type="PROSITE" id="PS00108">
    <property type="entry name" value="PROTEIN_KINASE_ST"/>
    <property type="match status" value="1"/>
</dbReference>
<dbReference type="SUPFAM" id="SSF56112">
    <property type="entry name" value="Protein kinase-like (PK-like)"/>
    <property type="match status" value="1"/>
</dbReference>
<dbReference type="SUPFAM" id="SSF50978">
    <property type="entry name" value="WD40 repeat-like"/>
    <property type="match status" value="1"/>
</dbReference>
<evidence type="ECO:0000313" key="7">
    <source>
        <dbReference type="Proteomes" id="UP001211907"/>
    </source>
</evidence>
<reference evidence="6" key="1">
    <citation type="submission" date="2020-05" db="EMBL/GenBank/DDBJ databases">
        <title>Phylogenomic resolution of chytrid fungi.</title>
        <authorList>
            <person name="Stajich J.E."/>
            <person name="Amses K."/>
            <person name="Simmons R."/>
            <person name="Seto K."/>
            <person name="Myers J."/>
            <person name="Bonds A."/>
            <person name="Quandt C.A."/>
            <person name="Barry K."/>
            <person name="Liu P."/>
            <person name="Grigoriev I."/>
            <person name="Longcore J.E."/>
            <person name="James T.Y."/>
        </authorList>
    </citation>
    <scope>NUCLEOTIDE SEQUENCE</scope>
    <source>
        <strain evidence="6">JEL0513</strain>
    </source>
</reference>
<feature type="repeat" description="WD" evidence="3">
    <location>
        <begin position="486"/>
        <end position="527"/>
    </location>
</feature>
<protein>
    <submittedName>
        <fullName evidence="6">tRNA 2'-phosphotransferase 1</fullName>
    </submittedName>
</protein>
<sequence>MYGQNRVAVKALLEGSVNGLQKKEILREGTIWHNLKHPNIVTLWGISYSEDGVSNPCLVMERMATSLDNCIYSDDPPLFRAWLQFCAQIAAALAYMHSLEPPVIHADLKPNNILIDATGQAKITDFGLARLQNLTRTYGSIMKDVPQKHGAILFAPPEAFARRYIATIAHDTYCFAMTMFEILFREPPFFRENPEAIKDWVIAGERPDRPTTSDAEEVPDECWELINECWNQDPKLRPSMDHVFQSVSILLESQPAIQRQLQLPQSQHQQLEYQASHVQQTLQQLQPWPQPHLQQFHPFSNPLKQSLKPFLGLLQKTLEGHRGSVWAVAISTDGQFVVSGSSDQSVKIWDTQTGTLQRTLEGHRDSVWAVTISTDGQFVVSGSVDTTVKIWDAQTGALQRTLEGHSDSVYAIVFSTDGQFVVSGAGDKTVKIWDAQTGALQRTLEGHNDYVTAVAISTDGQFVVSGSGDNTVKIWDAQTGALQRTLEGHSGRVNAVAISTDGQFVVSGSYDDTVKIWNAQTGALQRTLEGHSAWVTAVAISTDEQFVVSGSYDYTVKIWARE</sequence>
<comment type="caution">
    <text evidence="6">The sequence shown here is derived from an EMBL/GenBank/DDBJ whole genome shotgun (WGS) entry which is preliminary data.</text>
</comment>
<dbReference type="InterPro" id="IPR020472">
    <property type="entry name" value="WD40_PAC1"/>
</dbReference>
<dbReference type="SMART" id="SM00320">
    <property type="entry name" value="WD40"/>
    <property type="match status" value="6"/>
</dbReference>
<dbReference type="InterPro" id="IPR036322">
    <property type="entry name" value="WD40_repeat_dom_sf"/>
</dbReference>
<dbReference type="EMBL" id="JADGJH010002419">
    <property type="protein sequence ID" value="KAJ3098445.1"/>
    <property type="molecule type" value="Genomic_DNA"/>
</dbReference>
<dbReference type="InterPro" id="IPR001680">
    <property type="entry name" value="WD40_rpt"/>
</dbReference>
<dbReference type="AlphaFoldDB" id="A0AAD5SUB0"/>
<keyword evidence="7" id="KW-1185">Reference proteome</keyword>
<organism evidence="6 7">
    <name type="scientific">Physocladia obscura</name>
    <dbReference type="NCBI Taxonomy" id="109957"/>
    <lineage>
        <taxon>Eukaryota</taxon>
        <taxon>Fungi</taxon>
        <taxon>Fungi incertae sedis</taxon>
        <taxon>Chytridiomycota</taxon>
        <taxon>Chytridiomycota incertae sedis</taxon>
        <taxon>Chytridiomycetes</taxon>
        <taxon>Chytridiales</taxon>
        <taxon>Chytriomycetaceae</taxon>
        <taxon>Physocladia</taxon>
    </lineage>
</organism>
<dbReference type="Pfam" id="PF00069">
    <property type="entry name" value="Pkinase"/>
    <property type="match status" value="1"/>
</dbReference>
<dbReference type="InterPro" id="IPR011009">
    <property type="entry name" value="Kinase-like_dom_sf"/>
</dbReference>
<dbReference type="Proteomes" id="UP001211907">
    <property type="component" value="Unassembled WGS sequence"/>
</dbReference>
<evidence type="ECO:0000259" key="5">
    <source>
        <dbReference type="PROSITE" id="PS50927"/>
    </source>
</evidence>
<dbReference type="PRINTS" id="PR00320">
    <property type="entry name" value="GPROTEINBRPT"/>
</dbReference>
<proteinExistence type="predicted"/>
<dbReference type="InterPro" id="IPR015943">
    <property type="entry name" value="WD40/YVTN_repeat-like_dom_sf"/>
</dbReference>
<dbReference type="InterPro" id="IPR000719">
    <property type="entry name" value="Prot_kinase_dom"/>
</dbReference>
<name>A0AAD5SUB0_9FUNG</name>
<dbReference type="CDD" id="cd00200">
    <property type="entry name" value="WD40"/>
    <property type="match status" value="1"/>
</dbReference>
<dbReference type="PANTHER" id="PTHR22847:SF637">
    <property type="entry name" value="WD REPEAT DOMAIN 5B"/>
    <property type="match status" value="1"/>
</dbReference>
<dbReference type="Pfam" id="PF00400">
    <property type="entry name" value="WD40"/>
    <property type="match status" value="6"/>
</dbReference>
<feature type="repeat" description="WD" evidence="3">
    <location>
        <begin position="360"/>
        <end position="401"/>
    </location>
</feature>
<feature type="repeat" description="WD" evidence="3">
    <location>
        <begin position="528"/>
        <end position="562"/>
    </location>
</feature>
<dbReference type="GO" id="GO:1990234">
    <property type="term" value="C:transferase complex"/>
    <property type="evidence" value="ECO:0007669"/>
    <property type="project" value="UniProtKB-ARBA"/>
</dbReference>
<accession>A0AAD5SUB0</accession>
<keyword evidence="1 3" id="KW-0853">WD repeat</keyword>
<feature type="repeat" description="WD" evidence="3">
    <location>
        <begin position="318"/>
        <end position="359"/>
    </location>
</feature>
<dbReference type="PROSITE" id="PS00678">
    <property type="entry name" value="WD_REPEATS_1"/>
    <property type="match status" value="5"/>
</dbReference>
<dbReference type="InterPro" id="IPR008271">
    <property type="entry name" value="Ser/Thr_kinase_AS"/>
</dbReference>
<feature type="domain" description="Bulb-type lectin" evidence="5">
    <location>
        <begin position="387"/>
        <end position="519"/>
    </location>
</feature>
<feature type="repeat" description="WD" evidence="3">
    <location>
        <begin position="402"/>
        <end position="443"/>
    </location>
</feature>
<dbReference type="GO" id="GO:0005524">
    <property type="term" value="F:ATP binding"/>
    <property type="evidence" value="ECO:0007669"/>
    <property type="project" value="InterPro"/>
</dbReference>
<dbReference type="InterPro" id="IPR019775">
    <property type="entry name" value="WD40_repeat_CS"/>
</dbReference>
<dbReference type="PROSITE" id="PS50294">
    <property type="entry name" value="WD_REPEATS_REGION"/>
    <property type="match status" value="6"/>
</dbReference>
<evidence type="ECO:0000256" key="3">
    <source>
        <dbReference type="PROSITE-ProRule" id="PRU00221"/>
    </source>
</evidence>
<dbReference type="Gene3D" id="1.10.510.10">
    <property type="entry name" value="Transferase(Phosphotransferase) domain 1"/>
    <property type="match status" value="1"/>
</dbReference>
<evidence type="ECO:0000259" key="4">
    <source>
        <dbReference type="PROSITE" id="PS50011"/>
    </source>
</evidence>
<dbReference type="PROSITE" id="PS50927">
    <property type="entry name" value="BULB_LECTIN"/>
    <property type="match status" value="1"/>
</dbReference>
<dbReference type="PANTHER" id="PTHR22847">
    <property type="entry name" value="WD40 REPEAT PROTEIN"/>
    <property type="match status" value="1"/>
</dbReference>
<feature type="repeat" description="WD" evidence="3">
    <location>
        <begin position="444"/>
        <end position="485"/>
    </location>
</feature>
<evidence type="ECO:0000256" key="1">
    <source>
        <dbReference type="ARBA" id="ARBA00022574"/>
    </source>
</evidence>
<gene>
    <name evidence="6" type="primary">TRPT1_2</name>
    <name evidence="6" type="ORF">HK100_005097</name>
</gene>
<dbReference type="PROSITE" id="PS50082">
    <property type="entry name" value="WD_REPEATS_2"/>
    <property type="match status" value="6"/>
</dbReference>
<dbReference type="SMART" id="SM00220">
    <property type="entry name" value="S_TKc"/>
    <property type="match status" value="1"/>
</dbReference>
<evidence type="ECO:0000313" key="6">
    <source>
        <dbReference type="EMBL" id="KAJ3098445.1"/>
    </source>
</evidence>
<evidence type="ECO:0000256" key="2">
    <source>
        <dbReference type="ARBA" id="ARBA00022737"/>
    </source>
</evidence>
<dbReference type="InterPro" id="IPR001480">
    <property type="entry name" value="Bulb-type_lectin_dom"/>
</dbReference>